<organism evidence="2 3">
    <name type="scientific">Liparis tanakae</name>
    <name type="common">Tanaka's snailfish</name>
    <dbReference type="NCBI Taxonomy" id="230148"/>
    <lineage>
        <taxon>Eukaryota</taxon>
        <taxon>Metazoa</taxon>
        <taxon>Chordata</taxon>
        <taxon>Craniata</taxon>
        <taxon>Vertebrata</taxon>
        <taxon>Euteleostomi</taxon>
        <taxon>Actinopterygii</taxon>
        <taxon>Neopterygii</taxon>
        <taxon>Teleostei</taxon>
        <taxon>Neoteleostei</taxon>
        <taxon>Acanthomorphata</taxon>
        <taxon>Eupercaria</taxon>
        <taxon>Perciformes</taxon>
        <taxon>Cottioidei</taxon>
        <taxon>Cottales</taxon>
        <taxon>Liparidae</taxon>
        <taxon>Liparis</taxon>
    </lineage>
</organism>
<keyword evidence="3" id="KW-1185">Reference proteome</keyword>
<comment type="caution">
    <text evidence="2">The sequence shown here is derived from an EMBL/GenBank/DDBJ whole genome shotgun (WGS) entry which is preliminary data.</text>
</comment>
<gene>
    <name evidence="2" type="ORF">EYF80_010485</name>
</gene>
<sequence>MVAISHLLHPVYQAVDWLLTGCSGPLTESSWQWTETGAKLRRRLSVTVSRDIAGTGKPLLSGRHEEKKTANSHKEVETKSRAQRGKLRLAKLTNMVLRPKDPMDPHKTGLNGGKAISFRPFNHVMTGPGPVSVRFEHSEQPFALAQQPSWLHQYAPEFPQQPKAHKHGITLCYPRTLEIERCWQEDKLFPLLLSHTSKPASQTPQI</sequence>
<protein>
    <submittedName>
        <fullName evidence="2">Uncharacterized protein</fullName>
    </submittedName>
</protein>
<reference evidence="2 3" key="1">
    <citation type="submission" date="2019-03" db="EMBL/GenBank/DDBJ databases">
        <title>First draft genome of Liparis tanakae, snailfish: a comprehensive survey of snailfish specific genes.</title>
        <authorList>
            <person name="Kim W."/>
            <person name="Song I."/>
            <person name="Jeong J.-H."/>
            <person name="Kim D."/>
            <person name="Kim S."/>
            <person name="Ryu S."/>
            <person name="Song J.Y."/>
            <person name="Lee S.K."/>
        </authorList>
    </citation>
    <scope>NUCLEOTIDE SEQUENCE [LARGE SCALE GENOMIC DNA]</scope>
    <source>
        <tissue evidence="2">Muscle</tissue>
    </source>
</reference>
<proteinExistence type="predicted"/>
<dbReference type="Proteomes" id="UP000314294">
    <property type="component" value="Unassembled WGS sequence"/>
</dbReference>
<dbReference type="EMBL" id="SRLO01000066">
    <property type="protein sequence ID" value="TNN79240.1"/>
    <property type="molecule type" value="Genomic_DNA"/>
</dbReference>
<accession>A0A4Z2IMH1</accession>
<feature type="compositionally biased region" description="Basic and acidic residues" evidence="1">
    <location>
        <begin position="62"/>
        <end position="80"/>
    </location>
</feature>
<evidence type="ECO:0000313" key="3">
    <source>
        <dbReference type="Proteomes" id="UP000314294"/>
    </source>
</evidence>
<name>A0A4Z2IMH1_9TELE</name>
<evidence type="ECO:0000313" key="2">
    <source>
        <dbReference type="EMBL" id="TNN79240.1"/>
    </source>
</evidence>
<feature type="region of interest" description="Disordered" evidence="1">
    <location>
        <begin position="55"/>
        <end position="82"/>
    </location>
</feature>
<evidence type="ECO:0000256" key="1">
    <source>
        <dbReference type="SAM" id="MobiDB-lite"/>
    </source>
</evidence>
<dbReference type="AlphaFoldDB" id="A0A4Z2IMH1"/>